<evidence type="ECO:0000256" key="2">
    <source>
        <dbReference type="ARBA" id="ARBA00022598"/>
    </source>
</evidence>
<dbReference type="GO" id="GO:0005737">
    <property type="term" value="C:cytoplasm"/>
    <property type="evidence" value="ECO:0007669"/>
    <property type="project" value="InterPro"/>
</dbReference>
<reference evidence="5" key="1">
    <citation type="submission" date="2020-05" db="EMBL/GenBank/DDBJ databases">
        <authorList>
            <person name="Chiriac C."/>
            <person name="Salcher M."/>
            <person name="Ghai R."/>
            <person name="Kavagutti S V."/>
        </authorList>
    </citation>
    <scope>NUCLEOTIDE SEQUENCE</scope>
</reference>
<sequence>MVRVAKLAKEIAVSGDTVLLAPACASMDQFTSYSDRGDKFASAVRTVISDGEK</sequence>
<name>A0A6J7Q3I5_9ZZZZ</name>
<dbReference type="InterPro" id="IPR036615">
    <property type="entry name" value="Mur_ligase_C_dom_sf"/>
</dbReference>
<organism evidence="5">
    <name type="scientific">freshwater metagenome</name>
    <dbReference type="NCBI Taxonomy" id="449393"/>
    <lineage>
        <taxon>unclassified sequences</taxon>
        <taxon>metagenomes</taxon>
        <taxon>ecological metagenomes</taxon>
    </lineage>
</organism>
<dbReference type="InterPro" id="IPR005762">
    <property type="entry name" value="MurD"/>
</dbReference>
<dbReference type="PANTHER" id="PTHR43692">
    <property type="entry name" value="UDP-N-ACETYLMURAMOYLALANINE--D-GLUTAMATE LIGASE"/>
    <property type="match status" value="1"/>
</dbReference>
<evidence type="ECO:0000256" key="4">
    <source>
        <dbReference type="ARBA" id="ARBA00022840"/>
    </source>
</evidence>
<evidence type="ECO:0000256" key="3">
    <source>
        <dbReference type="ARBA" id="ARBA00022741"/>
    </source>
</evidence>
<dbReference type="GO" id="GO:0005524">
    <property type="term" value="F:ATP binding"/>
    <property type="evidence" value="ECO:0007669"/>
    <property type="project" value="UniProtKB-KW"/>
</dbReference>
<protein>
    <submittedName>
        <fullName evidence="5">Unannotated protein</fullName>
    </submittedName>
</protein>
<dbReference type="AlphaFoldDB" id="A0A6J7Q3I5"/>
<gene>
    <name evidence="5" type="ORF">UFOPK4049_00911</name>
</gene>
<dbReference type="SUPFAM" id="SSF53244">
    <property type="entry name" value="MurD-like peptide ligases, peptide-binding domain"/>
    <property type="match status" value="1"/>
</dbReference>
<dbReference type="GO" id="GO:0051301">
    <property type="term" value="P:cell division"/>
    <property type="evidence" value="ECO:0007669"/>
    <property type="project" value="InterPro"/>
</dbReference>
<evidence type="ECO:0000256" key="1">
    <source>
        <dbReference type="ARBA" id="ARBA00022490"/>
    </source>
</evidence>
<keyword evidence="4" id="KW-0067">ATP-binding</keyword>
<dbReference type="PANTHER" id="PTHR43692:SF1">
    <property type="entry name" value="UDP-N-ACETYLMURAMOYLALANINE--D-GLUTAMATE LIGASE"/>
    <property type="match status" value="1"/>
</dbReference>
<keyword evidence="2" id="KW-0436">Ligase</keyword>
<accession>A0A6J7Q3I5</accession>
<proteinExistence type="predicted"/>
<keyword evidence="3" id="KW-0547">Nucleotide-binding</keyword>
<keyword evidence="1" id="KW-0963">Cytoplasm</keyword>
<dbReference type="EMBL" id="CAFBPB010000119">
    <property type="protein sequence ID" value="CAB5008794.1"/>
    <property type="molecule type" value="Genomic_DNA"/>
</dbReference>
<evidence type="ECO:0000313" key="5">
    <source>
        <dbReference type="EMBL" id="CAB5008794.1"/>
    </source>
</evidence>
<dbReference type="Gene3D" id="3.90.190.20">
    <property type="entry name" value="Mur ligase, C-terminal domain"/>
    <property type="match status" value="1"/>
</dbReference>
<dbReference type="GO" id="GO:0008360">
    <property type="term" value="P:regulation of cell shape"/>
    <property type="evidence" value="ECO:0007669"/>
    <property type="project" value="InterPro"/>
</dbReference>
<dbReference type="GO" id="GO:0008764">
    <property type="term" value="F:UDP-N-acetylmuramoylalanine-D-glutamate ligase activity"/>
    <property type="evidence" value="ECO:0007669"/>
    <property type="project" value="InterPro"/>
</dbReference>